<dbReference type="PANTHER" id="PTHR47537">
    <property type="entry name" value="CUBILIN"/>
    <property type="match status" value="1"/>
</dbReference>
<evidence type="ECO:0000313" key="7">
    <source>
        <dbReference type="Proteomes" id="UP000274756"/>
    </source>
</evidence>
<dbReference type="Proteomes" id="UP000274756">
    <property type="component" value="Unassembled WGS sequence"/>
</dbReference>
<keyword evidence="3" id="KW-0472">Membrane</keyword>
<dbReference type="PROSITE" id="PS01180">
    <property type="entry name" value="CUB"/>
    <property type="match status" value="5"/>
</dbReference>
<sequence>MNRMRTLERVVETRIDMLDFEKATEVKEDCSFCRSLDCDIIFAILFTFVIACLLVLIMLFWLKECDHIFDSSKPEGEFRLPILPSPAGDIEQKFPSYTFKNMQCIYTFIAGPRQRVKLNFDQFQLASTAESCETEYVDVYSELESPDDDLLSSSFGGRYCGSVSPYVRISLHQVIVLVFHSRSSFNRTTPLKFQGRYTFFSDAQYNVGHQIYPEKCGFIIDAKFRKHGTILSPTYPGTYPKNFHCTYLLNGKPGQRIRLFFRDFDIYFGGEHCPYDSLTVYDGATNKDPIIKKVCGLQQRVEIYTLGPNAFIEFNTSSPPKADPRGYMIDYEFSFRYVDVVELLDNQKGVTHLRGSECDVRVESNRETTHYIKSPKYPNLYPPNTTCTYIIDGLQGEQNLERAILNFEKFAVFSEIPISTTTSATHTEHEEEVCATAYVGIATHIATIRRVLDSSEESLYDSTICDRIADRSLGPYVSEGPRMVLVFSSYDKVTPDGLSPFGFRARIDFKTDFGIPGEPIGDSNKCAFMFTKPLGSFNSPRYPANYPLDTNCTYTIRAKPGQQIQVYFEQFALYNAEGSLMDEKCRDFLEIFDVFQKDGKEETYLQAKYCAHTFPGPTVSAFGSNELRFFFRSDSEGTGNGFKALYKIRKAFKEEIPSQENSRHCGERIFGSPETTSGWFISPGYPGKYNKDLICDWEIVVREGYKILLSLVKMEVEGAMNGDSINCQNAVIRINADPSTKARSQVKEICGTVESVVRPIISKSNVMRIRQFFYHSVFFFTSPDKVNGLKGFNFTWTEVKVVKDEAECMGPSHYLCTYTKLCIDSRLRCNGDENCGLHDDTDEAHCNKLESATDIQTVLFAAAFSGCIFLFIFSFFCYLFKKKFEKKEKKRRRHASSGVKHLREPYRLQKPVVKVTAKNSGGPQPCLQLTYFKQFANSYDKWHQKRGRSMKTWTEMVLQRVRYIAIYSLRGSKGSGRASTTPL</sequence>
<feature type="transmembrane region" description="Helical" evidence="3">
    <location>
        <begin position="858"/>
        <end position="880"/>
    </location>
</feature>
<evidence type="ECO:0000256" key="2">
    <source>
        <dbReference type="PROSITE-ProRule" id="PRU00059"/>
    </source>
</evidence>
<comment type="caution">
    <text evidence="2">Lacks conserved residue(s) required for the propagation of feature annotation.</text>
</comment>
<dbReference type="SUPFAM" id="SSF49854">
    <property type="entry name" value="Spermadhesin, CUB domain"/>
    <property type="match status" value="5"/>
</dbReference>
<evidence type="ECO:0000256" key="3">
    <source>
        <dbReference type="SAM" id="Phobius"/>
    </source>
</evidence>
<name>A0A158Q473_DRAME</name>
<dbReference type="InterPro" id="IPR002172">
    <property type="entry name" value="LDrepeatLR_classA_rpt"/>
</dbReference>
<feature type="domain" description="CUB" evidence="4">
    <location>
        <begin position="665"/>
        <end position="799"/>
    </location>
</feature>
<dbReference type="STRING" id="318479.A0A158Q473"/>
<protein>
    <submittedName>
        <fullName evidence="8">CUB domain-containing protein</fullName>
    </submittedName>
</protein>
<feature type="domain" description="CUB" evidence="4">
    <location>
        <begin position="65"/>
        <end position="200"/>
    </location>
</feature>
<dbReference type="InterPro" id="IPR035914">
    <property type="entry name" value="Sperma_CUB_dom_sf"/>
</dbReference>
<evidence type="ECO:0000313" key="5">
    <source>
        <dbReference type="EMBL" id="VDN58074.1"/>
    </source>
</evidence>
<organism evidence="6 8">
    <name type="scientific">Dracunculus medinensis</name>
    <name type="common">Guinea worm</name>
    <dbReference type="NCBI Taxonomy" id="318479"/>
    <lineage>
        <taxon>Eukaryota</taxon>
        <taxon>Metazoa</taxon>
        <taxon>Ecdysozoa</taxon>
        <taxon>Nematoda</taxon>
        <taxon>Chromadorea</taxon>
        <taxon>Rhabditida</taxon>
        <taxon>Spirurina</taxon>
        <taxon>Dracunculoidea</taxon>
        <taxon>Dracunculidae</taxon>
        <taxon>Dracunculus</taxon>
    </lineage>
</organism>
<dbReference type="Gene3D" id="2.60.120.290">
    <property type="entry name" value="Spermadhesin, CUB domain"/>
    <property type="match status" value="5"/>
</dbReference>
<dbReference type="CDD" id="cd00112">
    <property type="entry name" value="LDLa"/>
    <property type="match status" value="1"/>
</dbReference>
<dbReference type="AlphaFoldDB" id="A0A158Q473"/>
<keyword evidence="7" id="KW-1185">Reference proteome</keyword>
<dbReference type="Pfam" id="PF00431">
    <property type="entry name" value="CUB"/>
    <property type="match status" value="5"/>
</dbReference>
<keyword evidence="3" id="KW-1133">Transmembrane helix</keyword>
<feature type="domain" description="CUB" evidence="4">
    <location>
        <begin position="358"/>
        <end position="510"/>
    </location>
</feature>
<dbReference type="PANTHER" id="PTHR47537:SF6">
    <property type="entry name" value="CUB DOMAIN-CONTAINING PROTEIN"/>
    <property type="match status" value="1"/>
</dbReference>
<keyword evidence="3" id="KW-0812">Transmembrane</keyword>
<dbReference type="CDD" id="cd00041">
    <property type="entry name" value="CUB"/>
    <property type="match status" value="5"/>
</dbReference>
<dbReference type="GO" id="GO:0005886">
    <property type="term" value="C:plasma membrane"/>
    <property type="evidence" value="ECO:0007669"/>
    <property type="project" value="TreeGrafter"/>
</dbReference>
<reference evidence="8" key="1">
    <citation type="submission" date="2016-04" db="UniProtKB">
        <authorList>
            <consortium name="WormBaseParasite"/>
        </authorList>
    </citation>
    <scope>IDENTIFICATION</scope>
</reference>
<keyword evidence="1" id="KW-1015">Disulfide bond</keyword>
<dbReference type="InterPro" id="IPR053207">
    <property type="entry name" value="Non-NMDA_GluR_Accessory"/>
</dbReference>
<accession>A0A158Q473</accession>
<reference evidence="5 7" key="2">
    <citation type="submission" date="2018-11" db="EMBL/GenBank/DDBJ databases">
        <authorList>
            <consortium name="Pathogen Informatics"/>
        </authorList>
    </citation>
    <scope>NUCLEOTIDE SEQUENCE [LARGE SCALE GENOMIC DNA]</scope>
</reference>
<feature type="domain" description="CUB" evidence="4">
    <location>
        <begin position="216"/>
        <end position="334"/>
    </location>
</feature>
<feature type="domain" description="CUB" evidence="4">
    <location>
        <begin position="526"/>
        <end position="649"/>
    </location>
</feature>
<dbReference type="EMBL" id="UYYG01001165">
    <property type="protein sequence ID" value="VDN58074.1"/>
    <property type="molecule type" value="Genomic_DNA"/>
</dbReference>
<dbReference type="OrthoDB" id="6022136at2759"/>
<evidence type="ECO:0000259" key="4">
    <source>
        <dbReference type="PROSITE" id="PS01180"/>
    </source>
</evidence>
<proteinExistence type="predicted"/>
<dbReference type="Proteomes" id="UP000038040">
    <property type="component" value="Unplaced"/>
</dbReference>
<evidence type="ECO:0000313" key="6">
    <source>
        <dbReference type="Proteomes" id="UP000038040"/>
    </source>
</evidence>
<dbReference type="SMART" id="SM00192">
    <property type="entry name" value="LDLa"/>
    <property type="match status" value="1"/>
</dbReference>
<dbReference type="InterPro" id="IPR000859">
    <property type="entry name" value="CUB_dom"/>
</dbReference>
<evidence type="ECO:0000256" key="1">
    <source>
        <dbReference type="ARBA" id="ARBA00023157"/>
    </source>
</evidence>
<evidence type="ECO:0000313" key="8">
    <source>
        <dbReference type="WBParaSite" id="DME_0000416401-mRNA-1"/>
    </source>
</evidence>
<feature type="transmembrane region" description="Helical" evidence="3">
    <location>
        <begin position="40"/>
        <end position="62"/>
    </location>
</feature>
<dbReference type="SMART" id="SM00042">
    <property type="entry name" value="CUB"/>
    <property type="match status" value="5"/>
</dbReference>
<dbReference type="WBParaSite" id="DME_0000416401-mRNA-1">
    <property type="protein sequence ID" value="DME_0000416401-mRNA-1"/>
    <property type="gene ID" value="DME_0000416401"/>
</dbReference>
<gene>
    <name evidence="5" type="ORF">DME_LOCUS8047</name>
</gene>